<proteinExistence type="predicted"/>
<comment type="caution">
    <text evidence="1">The sequence shown here is derived from an EMBL/GenBank/DDBJ whole genome shotgun (WGS) entry which is preliminary data.</text>
</comment>
<reference evidence="1 2" key="1">
    <citation type="journal article" date="2019" name="Front. Microbiol.">
        <title>Genomic Features for Desiccation Tolerance and Sugar Biosynthesis in the Extremophile Gloeocapsopsis sp. UTEX B3054.</title>
        <authorList>
            <person name="Urrejola C."/>
            <person name="Alcorta J."/>
            <person name="Salas L."/>
            <person name="Vasquez M."/>
            <person name="Polz M.F."/>
            <person name="Vicuna R."/>
            <person name="Diez B."/>
        </authorList>
    </citation>
    <scope>NUCLEOTIDE SEQUENCE [LARGE SCALE GENOMIC DNA]</scope>
    <source>
        <strain evidence="1 2">1H9</strain>
    </source>
</reference>
<dbReference type="Proteomes" id="UP000441797">
    <property type="component" value="Unassembled WGS sequence"/>
</dbReference>
<dbReference type="InterPro" id="IPR014971">
    <property type="entry name" value="KGK"/>
</dbReference>
<evidence type="ECO:0000313" key="2">
    <source>
        <dbReference type="Proteomes" id="UP000441797"/>
    </source>
</evidence>
<keyword evidence="2" id="KW-1185">Reference proteome</keyword>
<evidence type="ECO:0000313" key="1">
    <source>
        <dbReference type="EMBL" id="MUL35476.1"/>
    </source>
</evidence>
<dbReference type="EMBL" id="NAPY01000003">
    <property type="protein sequence ID" value="MUL35476.1"/>
    <property type="molecule type" value="Genomic_DNA"/>
</dbReference>
<dbReference type="Pfam" id="PF08872">
    <property type="entry name" value="KGK"/>
    <property type="match status" value="1"/>
</dbReference>
<organism evidence="1 2">
    <name type="scientific">Gloeocapsopsis dulcis AAB1 = 1H9</name>
    <dbReference type="NCBI Taxonomy" id="1433147"/>
    <lineage>
        <taxon>Bacteria</taxon>
        <taxon>Bacillati</taxon>
        <taxon>Cyanobacteriota</taxon>
        <taxon>Cyanophyceae</taxon>
        <taxon>Oscillatoriophycideae</taxon>
        <taxon>Chroococcales</taxon>
        <taxon>Chroococcaceae</taxon>
        <taxon>Gloeocapsopsis</taxon>
        <taxon>Gloeocapsopsis dulcis</taxon>
    </lineage>
</organism>
<gene>
    <name evidence="1" type="ORF">BWI75_03650</name>
</gene>
<sequence length="72" mass="7944">MANNFKILDADLLHKDAVVSFFKSMFKVGELASLSSDIFCNSGLKELNNRLNAWGKGVIPSGNNNEWINNGK</sequence>
<dbReference type="OrthoDB" id="454733at2"/>
<name>A0A6N8FU55_9CHRO</name>
<protein>
    <submittedName>
        <fullName evidence="1">Uncharacterized protein</fullName>
    </submittedName>
</protein>
<dbReference type="AlphaFoldDB" id="A0A6N8FU55"/>
<accession>A0A6N8FU55</accession>